<evidence type="ECO:0000313" key="3">
    <source>
        <dbReference type="Proteomes" id="UP000326198"/>
    </source>
</evidence>
<accession>A0A5N7AW95</accession>
<proteinExistence type="predicted"/>
<evidence type="ECO:0000313" key="2">
    <source>
        <dbReference type="EMBL" id="KAE8373299.1"/>
    </source>
</evidence>
<feature type="region of interest" description="Disordered" evidence="1">
    <location>
        <begin position="306"/>
        <end position="363"/>
    </location>
</feature>
<name>A0A5N7AW95_9EURO</name>
<dbReference type="AlphaFoldDB" id="A0A5N7AW95"/>
<gene>
    <name evidence="2" type="ORF">BDV26DRAFT_272398</name>
</gene>
<sequence length="448" mass="51561">MFSRGYDATSEYKFVSEYGRFLVEPGRLERIEGSELRKMFLPKLTPLGRRALNNSDFVRCQLMHYGVQFEDKEFSGNGTLLLKRVLQAGKCDQVPEHILQLKEQMHAQFLEKCSPSTLVTEPTWAMDKYFLTSGRPDRTKTTGVVGLPLPHRSQYRSQCLIDAANKVPGLNHEKAFGPETQMIFMGWDAAAVKEEAREYPAKAAREQAEACEKREQARDKMHQDYLKTLTRTKGGSKVTRDRSPVGNYIVNSAPFDDYFTDGRKWDLRLKIKQTDAPGVFQADFDFGVLKGVMMICADEEALEEYCREADREEDPDESDSLDDDATEASESEQETSKQGFKRKASGAGFQVSKKSRQRNAREPPPRKYWLQLKCRELEGQIYFDARHGSIDFDDNNLASFQGNADFPSMGRDVSFYARKISDEPSQSMAEWTDYSERQYEYERVRRWH</sequence>
<feature type="compositionally biased region" description="Acidic residues" evidence="1">
    <location>
        <begin position="311"/>
        <end position="333"/>
    </location>
</feature>
<evidence type="ECO:0000256" key="1">
    <source>
        <dbReference type="SAM" id="MobiDB-lite"/>
    </source>
</evidence>
<dbReference type="EMBL" id="ML736320">
    <property type="protein sequence ID" value="KAE8373299.1"/>
    <property type="molecule type" value="Genomic_DNA"/>
</dbReference>
<keyword evidence="3" id="KW-1185">Reference proteome</keyword>
<dbReference type="OrthoDB" id="4630416at2759"/>
<organism evidence="2 3">
    <name type="scientific">Aspergillus bertholletiae</name>
    <dbReference type="NCBI Taxonomy" id="1226010"/>
    <lineage>
        <taxon>Eukaryota</taxon>
        <taxon>Fungi</taxon>
        <taxon>Dikarya</taxon>
        <taxon>Ascomycota</taxon>
        <taxon>Pezizomycotina</taxon>
        <taxon>Eurotiomycetes</taxon>
        <taxon>Eurotiomycetidae</taxon>
        <taxon>Eurotiales</taxon>
        <taxon>Aspergillaceae</taxon>
        <taxon>Aspergillus</taxon>
        <taxon>Aspergillus subgen. Circumdati</taxon>
    </lineage>
</organism>
<reference evidence="2 3" key="1">
    <citation type="submission" date="2019-04" db="EMBL/GenBank/DDBJ databases">
        <title>Friends and foes A comparative genomics studyof 23 Aspergillus species from section Flavi.</title>
        <authorList>
            <consortium name="DOE Joint Genome Institute"/>
            <person name="Kjaerbolling I."/>
            <person name="Vesth T."/>
            <person name="Frisvad J.C."/>
            <person name="Nybo J.L."/>
            <person name="Theobald S."/>
            <person name="Kildgaard S."/>
            <person name="Isbrandt T."/>
            <person name="Kuo A."/>
            <person name="Sato A."/>
            <person name="Lyhne E.K."/>
            <person name="Kogle M.E."/>
            <person name="Wiebenga A."/>
            <person name="Kun R.S."/>
            <person name="Lubbers R.J."/>
            <person name="Makela M.R."/>
            <person name="Barry K."/>
            <person name="Chovatia M."/>
            <person name="Clum A."/>
            <person name="Daum C."/>
            <person name="Haridas S."/>
            <person name="He G."/>
            <person name="LaButti K."/>
            <person name="Lipzen A."/>
            <person name="Mondo S."/>
            <person name="Riley R."/>
            <person name="Salamov A."/>
            <person name="Simmons B.A."/>
            <person name="Magnuson J.K."/>
            <person name="Henrissat B."/>
            <person name="Mortensen U.H."/>
            <person name="Larsen T.O."/>
            <person name="Devries R.P."/>
            <person name="Grigoriev I.V."/>
            <person name="Machida M."/>
            <person name="Baker S.E."/>
            <person name="Andersen M.R."/>
        </authorList>
    </citation>
    <scope>NUCLEOTIDE SEQUENCE [LARGE SCALE GENOMIC DNA]</scope>
    <source>
        <strain evidence="2 3">IBT 29228</strain>
    </source>
</reference>
<dbReference type="Proteomes" id="UP000326198">
    <property type="component" value="Unassembled WGS sequence"/>
</dbReference>
<protein>
    <submittedName>
        <fullName evidence="2">Uncharacterized protein</fullName>
    </submittedName>
</protein>